<evidence type="ECO:0000256" key="1">
    <source>
        <dbReference type="SAM" id="MobiDB-lite"/>
    </source>
</evidence>
<dbReference type="EMBL" id="JABXWD010000099">
    <property type="protein sequence ID" value="MBV6341361.1"/>
    <property type="molecule type" value="Genomic_DNA"/>
</dbReference>
<keyword evidence="4" id="KW-1185">Reference proteome</keyword>
<feature type="transmembrane region" description="Helical" evidence="2">
    <location>
        <begin position="70"/>
        <end position="91"/>
    </location>
</feature>
<name>A0ABS6RXL9_9BACT</name>
<evidence type="ECO:0000313" key="3">
    <source>
        <dbReference type="EMBL" id="MBV6341361.1"/>
    </source>
</evidence>
<organism evidence="3 4">
    <name type="scientific">Candidatus Magnetobacterium casense</name>
    <dbReference type="NCBI Taxonomy" id="1455061"/>
    <lineage>
        <taxon>Bacteria</taxon>
        <taxon>Pseudomonadati</taxon>
        <taxon>Nitrospirota</taxon>
        <taxon>Thermodesulfovibrionia</taxon>
        <taxon>Thermodesulfovibrionales</taxon>
        <taxon>Candidatus Magnetobacteriaceae</taxon>
        <taxon>Candidatus Magnetobacterium</taxon>
    </lineage>
</organism>
<gene>
    <name evidence="3" type="ORF">HWQ67_07165</name>
</gene>
<dbReference type="RefSeq" id="WP_218251996.1">
    <property type="nucleotide sequence ID" value="NZ_JABXWD010000099.1"/>
</dbReference>
<feature type="compositionally biased region" description="Basic and acidic residues" evidence="1">
    <location>
        <begin position="166"/>
        <end position="181"/>
    </location>
</feature>
<sequence>MKAKGLYPYLDWLAEYRSQITTIVFFIWLSVVVYWFYCFQFTVADPIKATGVFVENFQDSDDGSINARAALVFVFWAATSGIFVVGFVIYAVKFIYNILMGVIYGAVPTKVHKLVTPIVFLIAMWPCFRYQEQIKTAYVVLYREGSDIVRLAGGFDLKIDMNRYKSETKDESEPSNGEHKGLFSNEAMRQ</sequence>
<comment type="caution">
    <text evidence="3">The sequence shown here is derived from an EMBL/GenBank/DDBJ whole genome shotgun (WGS) entry which is preliminary data.</text>
</comment>
<keyword evidence="2" id="KW-1133">Transmembrane helix</keyword>
<dbReference type="Proteomes" id="UP001196980">
    <property type="component" value="Unassembled WGS sequence"/>
</dbReference>
<proteinExistence type="predicted"/>
<feature type="transmembrane region" description="Helical" evidence="2">
    <location>
        <begin position="20"/>
        <end position="39"/>
    </location>
</feature>
<feature type="region of interest" description="Disordered" evidence="1">
    <location>
        <begin position="166"/>
        <end position="190"/>
    </location>
</feature>
<feature type="transmembrane region" description="Helical" evidence="2">
    <location>
        <begin position="111"/>
        <end position="128"/>
    </location>
</feature>
<accession>A0ABS6RXL9</accession>
<keyword evidence="2" id="KW-0812">Transmembrane</keyword>
<protein>
    <submittedName>
        <fullName evidence="3">Uncharacterized protein</fullName>
    </submittedName>
</protein>
<keyword evidence="2" id="KW-0472">Membrane</keyword>
<evidence type="ECO:0000313" key="4">
    <source>
        <dbReference type="Proteomes" id="UP001196980"/>
    </source>
</evidence>
<reference evidence="3 4" key="1">
    <citation type="journal article" date="2020" name="J Geophys Res Biogeosci">
        <title>Magnetotaxis as an Adaptation to Enable Bacterial Shuttling of Microbial Sulfur and Sulfur Cycling Across Aquatic Oxic#Anoxic Interfaces.</title>
        <authorList>
            <person name="Li J."/>
            <person name="Liu P."/>
            <person name="Wang J."/>
            <person name="Roberts A.P."/>
            <person name="Pan Y."/>
        </authorList>
    </citation>
    <scope>NUCLEOTIDE SEQUENCE [LARGE SCALE GENOMIC DNA]</scope>
    <source>
        <strain evidence="3 4">MYR-1_YQ</strain>
    </source>
</reference>
<evidence type="ECO:0000256" key="2">
    <source>
        <dbReference type="SAM" id="Phobius"/>
    </source>
</evidence>